<name>A0A0V0GNR0_SOLCH</name>
<accession>A0A0V0GNR0</accession>
<reference evidence="1" key="1">
    <citation type="submission" date="2015-12" db="EMBL/GenBank/DDBJ databases">
        <title>Gene expression during late stages of embryo sac development: a critical building block for successful pollen-pistil interactions.</title>
        <authorList>
            <person name="Liu Y."/>
            <person name="Joly V."/>
            <person name="Sabar M."/>
            <person name="Matton D.P."/>
        </authorList>
    </citation>
    <scope>NUCLEOTIDE SEQUENCE</scope>
</reference>
<evidence type="ECO:0000313" key="1">
    <source>
        <dbReference type="EMBL" id="JAP09903.1"/>
    </source>
</evidence>
<dbReference type="EMBL" id="GEDG01034105">
    <property type="protein sequence ID" value="JAP09903.1"/>
    <property type="molecule type" value="Transcribed_RNA"/>
</dbReference>
<dbReference type="AlphaFoldDB" id="A0A0V0GNR0"/>
<proteinExistence type="predicted"/>
<sequence>MDTYVYITIYITNSAFNNSLKDLFSLSKAVHVTNFRNPYILHGKHHDIQLSQMCLQLPDSV</sequence>
<protein>
    <submittedName>
        <fullName evidence="1">Putative ovule protein</fullName>
    </submittedName>
</protein>
<organism evidence="1">
    <name type="scientific">Solanum chacoense</name>
    <name type="common">Chaco potato</name>
    <dbReference type="NCBI Taxonomy" id="4108"/>
    <lineage>
        <taxon>Eukaryota</taxon>
        <taxon>Viridiplantae</taxon>
        <taxon>Streptophyta</taxon>
        <taxon>Embryophyta</taxon>
        <taxon>Tracheophyta</taxon>
        <taxon>Spermatophyta</taxon>
        <taxon>Magnoliopsida</taxon>
        <taxon>eudicotyledons</taxon>
        <taxon>Gunneridae</taxon>
        <taxon>Pentapetalae</taxon>
        <taxon>asterids</taxon>
        <taxon>lamiids</taxon>
        <taxon>Solanales</taxon>
        <taxon>Solanaceae</taxon>
        <taxon>Solanoideae</taxon>
        <taxon>Solaneae</taxon>
        <taxon>Solanum</taxon>
    </lineage>
</organism>